<accession>A0ABW1UIP6</accession>
<evidence type="ECO:0008006" key="4">
    <source>
        <dbReference type="Google" id="ProtNLM"/>
    </source>
</evidence>
<dbReference type="PROSITE" id="PS51257">
    <property type="entry name" value="PROKAR_LIPOPROTEIN"/>
    <property type="match status" value="1"/>
</dbReference>
<organism evidence="2 3">
    <name type="scientific">Lactiplantibacillus daoliensis</name>
    <dbReference type="NCBI Taxonomy" id="2559916"/>
    <lineage>
        <taxon>Bacteria</taxon>
        <taxon>Bacillati</taxon>
        <taxon>Bacillota</taxon>
        <taxon>Bacilli</taxon>
        <taxon>Lactobacillales</taxon>
        <taxon>Lactobacillaceae</taxon>
        <taxon>Lactiplantibacillus</taxon>
    </lineage>
</organism>
<keyword evidence="1" id="KW-0732">Signal</keyword>
<proteinExistence type="predicted"/>
<evidence type="ECO:0000313" key="3">
    <source>
        <dbReference type="Proteomes" id="UP001596227"/>
    </source>
</evidence>
<dbReference type="Proteomes" id="UP001596227">
    <property type="component" value="Unassembled WGS sequence"/>
</dbReference>
<feature type="chain" id="PRO_5046675109" description="Lipoprotein" evidence="1">
    <location>
        <begin position="24"/>
        <end position="120"/>
    </location>
</feature>
<dbReference type="EMBL" id="JBHSSB010000031">
    <property type="protein sequence ID" value="MFC6295714.1"/>
    <property type="molecule type" value="Genomic_DNA"/>
</dbReference>
<protein>
    <recommendedName>
        <fullName evidence="4">Lipoprotein</fullName>
    </recommendedName>
</protein>
<sequence>MQRWFKKFGMCLGLLLLLSSVTACEPRNPAVLKNEKWTLTVITPQKRLLGRTSFTTNQIKIQSTTGSRISWMYYFNSDDDLVIQTGRYAGTYVLKNNARDFQLVPIKDATQTLEIQRLKK</sequence>
<name>A0ABW1UIP6_9LACO</name>
<evidence type="ECO:0000256" key="1">
    <source>
        <dbReference type="SAM" id="SignalP"/>
    </source>
</evidence>
<dbReference type="RefSeq" id="WP_137607601.1">
    <property type="nucleotide sequence ID" value="NZ_BJDH01000006.1"/>
</dbReference>
<gene>
    <name evidence="2" type="ORF">ACFQH1_10925</name>
</gene>
<evidence type="ECO:0000313" key="2">
    <source>
        <dbReference type="EMBL" id="MFC6295714.1"/>
    </source>
</evidence>
<feature type="signal peptide" evidence="1">
    <location>
        <begin position="1"/>
        <end position="23"/>
    </location>
</feature>
<comment type="caution">
    <text evidence="2">The sequence shown here is derived from an EMBL/GenBank/DDBJ whole genome shotgun (WGS) entry which is preliminary data.</text>
</comment>
<reference evidence="3" key="1">
    <citation type="journal article" date="2019" name="Int. J. Syst. Evol. Microbiol.">
        <title>The Global Catalogue of Microorganisms (GCM) 10K type strain sequencing project: providing services to taxonomists for standard genome sequencing and annotation.</title>
        <authorList>
            <consortium name="The Broad Institute Genomics Platform"/>
            <consortium name="The Broad Institute Genome Sequencing Center for Infectious Disease"/>
            <person name="Wu L."/>
            <person name="Ma J."/>
        </authorList>
    </citation>
    <scope>NUCLEOTIDE SEQUENCE [LARGE SCALE GENOMIC DNA]</scope>
    <source>
        <strain evidence="3">CCM 8934</strain>
    </source>
</reference>
<keyword evidence="3" id="KW-1185">Reference proteome</keyword>